<organism evidence="9">
    <name type="scientific">Tanacetum cinerariifolium</name>
    <name type="common">Dalmatian daisy</name>
    <name type="synonym">Chrysanthemum cinerariifolium</name>
    <dbReference type="NCBI Taxonomy" id="118510"/>
    <lineage>
        <taxon>Eukaryota</taxon>
        <taxon>Viridiplantae</taxon>
        <taxon>Streptophyta</taxon>
        <taxon>Embryophyta</taxon>
        <taxon>Tracheophyta</taxon>
        <taxon>Spermatophyta</taxon>
        <taxon>Magnoliopsida</taxon>
        <taxon>eudicotyledons</taxon>
        <taxon>Gunneridae</taxon>
        <taxon>Pentapetalae</taxon>
        <taxon>asterids</taxon>
        <taxon>campanulids</taxon>
        <taxon>Asterales</taxon>
        <taxon>Asteraceae</taxon>
        <taxon>Asteroideae</taxon>
        <taxon>Anthemideae</taxon>
        <taxon>Anthemidinae</taxon>
        <taxon>Tanacetum</taxon>
    </lineage>
</organism>
<protein>
    <submittedName>
        <fullName evidence="9">Zinc finger, FYVE/PHD-type</fullName>
    </submittedName>
</protein>
<dbReference type="Pfam" id="PF23121">
    <property type="entry name" value="SPOC_AIPP2"/>
    <property type="match status" value="1"/>
</dbReference>
<dbReference type="PANTHER" id="PTHR33304:SF18">
    <property type="entry name" value="CHROMATIN REGULATOR PHD FAMILY-RELATED"/>
    <property type="match status" value="1"/>
</dbReference>
<feature type="region of interest" description="Disordered" evidence="7">
    <location>
        <begin position="194"/>
        <end position="232"/>
    </location>
</feature>
<proteinExistence type="predicted"/>
<dbReference type="InterPro" id="IPR049914">
    <property type="entry name" value="PHD1-3/5-6"/>
</dbReference>
<feature type="compositionally biased region" description="Basic and acidic residues" evidence="7">
    <location>
        <begin position="281"/>
        <end position="304"/>
    </location>
</feature>
<dbReference type="InterPro" id="IPR056280">
    <property type="entry name" value="AIPP2-like_SPOC"/>
</dbReference>
<feature type="non-terminal residue" evidence="9">
    <location>
        <position position="880"/>
    </location>
</feature>
<accession>A0A6L2LQ06</accession>
<dbReference type="EMBL" id="BKCJ010004927">
    <property type="protein sequence ID" value="GEU63881.1"/>
    <property type="molecule type" value="Genomic_DNA"/>
</dbReference>
<evidence type="ECO:0000256" key="6">
    <source>
        <dbReference type="SAM" id="Coils"/>
    </source>
</evidence>
<feature type="region of interest" description="Disordered" evidence="7">
    <location>
        <begin position="257"/>
        <end position="304"/>
    </location>
</feature>
<dbReference type="GO" id="GO:0034244">
    <property type="term" value="P:negative regulation of transcription elongation by RNA polymerase II"/>
    <property type="evidence" value="ECO:0007669"/>
    <property type="project" value="InterPro"/>
</dbReference>
<dbReference type="SUPFAM" id="SSF57903">
    <property type="entry name" value="FYVE/PHD zinc finger"/>
    <property type="match status" value="1"/>
</dbReference>
<dbReference type="AlphaFoldDB" id="A0A6L2LQ06"/>
<dbReference type="Gene3D" id="3.30.40.10">
    <property type="entry name" value="Zinc/RING finger domain, C3HC4 (zinc finger)"/>
    <property type="match status" value="1"/>
</dbReference>
<keyword evidence="3" id="KW-0862">Zinc</keyword>
<gene>
    <name evidence="9" type="ORF">Tci_035859</name>
</gene>
<evidence type="ECO:0000256" key="1">
    <source>
        <dbReference type="ARBA" id="ARBA00022723"/>
    </source>
</evidence>
<feature type="region of interest" description="Disordered" evidence="7">
    <location>
        <begin position="320"/>
        <end position="339"/>
    </location>
</feature>
<feature type="coiled-coil region" evidence="6">
    <location>
        <begin position="774"/>
        <end position="839"/>
    </location>
</feature>
<evidence type="ECO:0000256" key="2">
    <source>
        <dbReference type="ARBA" id="ARBA00022771"/>
    </source>
</evidence>
<evidence type="ECO:0000256" key="4">
    <source>
        <dbReference type="ARBA" id="ARBA00023015"/>
    </source>
</evidence>
<dbReference type="CDD" id="cd15489">
    <property type="entry name" value="PHD_SF"/>
    <property type="match status" value="1"/>
</dbReference>
<keyword evidence="6" id="KW-0175">Coiled coil</keyword>
<name>A0A6L2LQ06_TANCI</name>
<reference evidence="9" key="1">
    <citation type="journal article" date="2019" name="Sci. Rep.">
        <title>Draft genome of Tanacetum cinerariifolium, the natural source of mosquito coil.</title>
        <authorList>
            <person name="Yamashiro T."/>
            <person name="Shiraishi A."/>
            <person name="Satake H."/>
            <person name="Nakayama K."/>
        </authorList>
    </citation>
    <scope>NUCLEOTIDE SEQUENCE</scope>
</reference>
<evidence type="ECO:0000313" key="9">
    <source>
        <dbReference type="EMBL" id="GEU63881.1"/>
    </source>
</evidence>
<feature type="compositionally biased region" description="Polar residues" evidence="7">
    <location>
        <begin position="265"/>
        <end position="277"/>
    </location>
</feature>
<evidence type="ECO:0000256" key="7">
    <source>
        <dbReference type="SAM" id="MobiDB-lite"/>
    </source>
</evidence>
<dbReference type="InterPro" id="IPR011011">
    <property type="entry name" value="Znf_FYVE_PHD"/>
</dbReference>
<dbReference type="GO" id="GO:0140566">
    <property type="term" value="F:histone reader activity"/>
    <property type="evidence" value="ECO:0007669"/>
    <property type="project" value="InterPro"/>
</dbReference>
<comment type="caution">
    <text evidence="9">The sequence shown here is derived from an EMBL/GenBank/DDBJ whole genome shotgun (WGS) entry which is preliminary data.</text>
</comment>
<feature type="compositionally biased region" description="Basic and acidic residues" evidence="7">
    <location>
        <begin position="217"/>
        <end position="228"/>
    </location>
</feature>
<evidence type="ECO:0000259" key="8">
    <source>
        <dbReference type="Pfam" id="PF23121"/>
    </source>
</evidence>
<sequence>MGSVIPYEEGLVCQACGDEGFTNAFIYCVKCLGYVIHRYCLDVAPETYDEFVFWYCDDCKPEGPYKFLLPKPYPSGPDKEDPTSTAIISTIYHKKKLRKKHLKREKKIRKFVHLSEGNGEVSCPPNEELVKLDTVPSRLNRCVVLGLPKDVSQKQSIESAQLTSCSPVKESTLLTHEPSQPLKEDATRSLHVKTRPNKKKLKMKHKMKKETVSLVAEEDKTNSPKEATKTNNEFVSQTNYVLKEALVKSDSVPNQISPSAEKVVSQKQSAEADNNCSPLKESVKRSRDASTKKQKTFDPIEHSSCESSCTDTTVKIQEEGQNCEGKQSKPGHDSLVSDSVTEKELIKNPKIYNDQLETANRMRSELNIRVATTGNGAPQLADANSNVGYIHYQPARPVLEPVWRGSFNVVKTDYDLFEGFIAHLSSKACLKVCEEATTLPSLLCLEMQPKNTLWPKSFLESHPSDENIALYFFPGDPKNERVFEWLVKYMIKEELAMKTTSKNADLLIFASTLLPQPYWRFQGNYYMWGVFRGRRNESSSAAMHKKYMVHSVAIGKDTFVVTLNPDVSTMSECEGGDNIKLLAGANLYTIRSPQRFVISSDSSDHSSVNITEAEVDSVVKTSMPIITSATTITPTAVPAAIAKEKLVGSSIFGVDSPFADGSHPIPGGFFDLSGSDFLIGGIRIVIDPDSNLQKVYVPQWNVMNGFYLDDGGVCREMVDEFAPLKFFASVRGMDHDQLFTEFNVGAARQISLSADVRMRAEYHIKEKRRLKAIVKEKDQVMKAKDEEIDNLKAQLLLKEAEAAKAIRLRAETSQLEALKKSLRDEVTALNERNTILEKEGNALDVKVTDLQAVVVSKDRELTNFAANLLLSSLTMTTLLI</sequence>
<evidence type="ECO:0000256" key="5">
    <source>
        <dbReference type="ARBA" id="ARBA00023163"/>
    </source>
</evidence>
<dbReference type="GO" id="GO:0008270">
    <property type="term" value="F:zinc ion binding"/>
    <property type="evidence" value="ECO:0007669"/>
    <property type="project" value="UniProtKB-KW"/>
</dbReference>
<dbReference type="InterPro" id="IPR013083">
    <property type="entry name" value="Znf_RING/FYVE/PHD"/>
</dbReference>
<keyword evidence="2" id="KW-0863">Zinc-finger</keyword>
<evidence type="ECO:0000256" key="3">
    <source>
        <dbReference type="ARBA" id="ARBA00022833"/>
    </source>
</evidence>
<keyword evidence="5" id="KW-0804">Transcription</keyword>
<feature type="compositionally biased region" description="Basic residues" evidence="7">
    <location>
        <begin position="194"/>
        <end position="208"/>
    </location>
</feature>
<dbReference type="PANTHER" id="PTHR33304">
    <property type="match status" value="1"/>
</dbReference>
<keyword evidence="4" id="KW-0805">Transcription regulation</keyword>
<feature type="domain" description="AIPP2-like SPOC-like" evidence="8">
    <location>
        <begin position="403"/>
        <end position="531"/>
    </location>
</feature>
<keyword evidence="1" id="KW-0479">Metal-binding</keyword>